<gene>
    <name evidence="2" type="ORF">Tci_017419</name>
</gene>
<comment type="caution">
    <text evidence="2">The sequence shown here is derived from an EMBL/GenBank/DDBJ whole genome shotgun (WGS) entry which is preliminary data.</text>
</comment>
<evidence type="ECO:0000313" key="2">
    <source>
        <dbReference type="EMBL" id="GEU45441.1"/>
    </source>
</evidence>
<protein>
    <recommendedName>
        <fullName evidence="1">Reverse transcriptase zinc-binding domain-containing protein</fullName>
    </recommendedName>
</protein>
<accession>A0A6L2K7R0</accession>
<name>A0A6L2K7R0_TANCI</name>
<reference evidence="2" key="1">
    <citation type="journal article" date="2019" name="Sci. Rep.">
        <title>Draft genome of Tanacetum cinerariifolium, the natural source of mosquito coil.</title>
        <authorList>
            <person name="Yamashiro T."/>
            <person name="Shiraishi A."/>
            <person name="Satake H."/>
            <person name="Nakayama K."/>
        </authorList>
    </citation>
    <scope>NUCLEOTIDE SEQUENCE</scope>
</reference>
<organism evidence="2">
    <name type="scientific">Tanacetum cinerariifolium</name>
    <name type="common">Dalmatian daisy</name>
    <name type="synonym">Chrysanthemum cinerariifolium</name>
    <dbReference type="NCBI Taxonomy" id="118510"/>
    <lineage>
        <taxon>Eukaryota</taxon>
        <taxon>Viridiplantae</taxon>
        <taxon>Streptophyta</taxon>
        <taxon>Embryophyta</taxon>
        <taxon>Tracheophyta</taxon>
        <taxon>Spermatophyta</taxon>
        <taxon>Magnoliopsida</taxon>
        <taxon>eudicotyledons</taxon>
        <taxon>Gunneridae</taxon>
        <taxon>Pentapetalae</taxon>
        <taxon>asterids</taxon>
        <taxon>campanulids</taxon>
        <taxon>Asterales</taxon>
        <taxon>Asteraceae</taxon>
        <taxon>Asteroideae</taxon>
        <taxon>Anthemideae</taxon>
        <taxon>Anthemidinae</taxon>
        <taxon>Tanacetum</taxon>
    </lineage>
</organism>
<dbReference type="EMBL" id="BKCJ010001986">
    <property type="protein sequence ID" value="GEU45441.1"/>
    <property type="molecule type" value="Genomic_DNA"/>
</dbReference>
<dbReference type="InterPro" id="IPR026960">
    <property type="entry name" value="RVT-Znf"/>
</dbReference>
<sequence>MLCGQKYNIPRHAIHLWLMMRGRVKTQDRLRQWDVVKDVNLYLLRCPFCKLQLDTHEDLFFKCLYSSRVWSQVLIMADLPNISPVWIDVMGWISPMSKSNNVTSTVGRLVVAVLSYFIWQEHNKRIYEKNGREPEEITNIVVDIIRLKLASINFRKKVRVATMKKTWILPINE</sequence>
<feature type="domain" description="Reverse transcriptase zinc-binding" evidence="1">
    <location>
        <begin position="6"/>
        <end position="70"/>
    </location>
</feature>
<proteinExistence type="predicted"/>
<dbReference type="PANTHER" id="PTHR33116:SF76">
    <property type="entry name" value="DUF4283 DOMAIN-CONTAINING PROTEIN"/>
    <property type="match status" value="1"/>
</dbReference>
<dbReference type="AlphaFoldDB" id="A0A6L2K7R0"/>
<dbReference type="PANTHER" id="PTHR33116">
    <property type="entry name" value="REVERSE TRANSCRIPTASE ZINC-BINDING DOMAIN-CONTAINING PROTEIN-RELATED-RELATED"/>
    <property type="match status" value="1"/>
</dbReference>
<dbReference type="Pfam" id="PF13966">
    <property type="entry name" value="zf-RVT"/>
    <property type="match status" value="1"/>
</dbReference>
<evidence type="ECO:0000259" key="1">
    <source>
        <dbReference type="Pfam" id="PF13966"/>
    </source>
</evidence>